<name>A0ABR1MNI4_9PEZI</name>
<sequence length="205" mass="21985">MLRGGLGVSPLPSSAPAQGWPRAAPPSPPSSSPTASMLSRIIVLVDRLGTFYSLALWSLTCATQMSSCMSPPKIVLEPSRRHRGPRSVNPATCWLHPAPASFFLHAALCKSFERNCVHKTYIIVYALCTVRPATRAVPDQSPSQLFSALPMPPLFSPSVASSFAPLTPDHLQHSLIILARTPDAFHVESSPKLPGHGSTTEMLSP</sequence>
<proteinExistence type="predicted"/>
<keyword evidence="3" id="KW-1185">Reference proteome</keyword>
<dbReference type="Proteomes" id="UP001365128">
    <property type="component" value="Unassembled WGS sequence"/>
</dbReference>
<evidence type="ECO:0000313" key="2">
    <source>
        <dbReference type="EMBL" id="KAK7554618.1"/>
    </source>
</evidence>
<gene>
    <name evidence="2" type="ORF">IWX46DRAFT_221691</name>
</gene>
<comment type="caution">
    <text evidence="2">The sequence shown here is derived from an EMBL/GenBank/DDBJ whole genome shotgun (WGS) entry which is preliminary data.</text>
</comment>
<dbReference type="EMBL" id="JBBPDW010000003">
    <property type="protein sequence ID" value="KAK7554618.1"/>
    <property type="molecule type" value="Genomic_DNA"/>
</dbReference>
<reference evidence="2 3" key="1">
    <citation type="submission" date="2024-04" db="EMBL/GenBank/DDBJ databases">
        <title>Phyllosticta paracitricarpa is synonymous to the EU quarantine fungus P. citricarpa based on phylogenomic analyses.</title>
        <authorList>
            <consortium name="Lawrence Berkeley National Laboratory"/>
            <person name="Van Ingen-Buijs V.A."/>
            <person name="Van Westerhoven A.C."/>
            <person name="Haridas S."/>
            <person name="Skiadas P."/>
            <person name="Martin F."/>
            <person name="Groenewald J.Z."/>
            <person name="Crous P.W."/>
            <person name="Seidl M.F."/>
        </authorList>
    </citation>
    <scope>NUCLEOTIDE SEQUENCE [LARGE SCALE GENOMIC DNA]</scope>
    <source>
        <strain evidence="2 3">CBS 122670</strain>
    </source>
</reference>
<accession>A0ABR1MNI4</accession>
<evidence type="ECO:0000256" key="1">
    <source>
        <dbReference type="SAM" id="MobiDB-lite"/>
    </source>
</evidence>
<evidence type="ECO:0000313" key="3">
    <source>
        <dbReference type="Proteomes" id="UP001365128"/>
    </source>
</evidence>
<feature type="region of interest" description="Disordered" evidence="1">
    <location>
        <begin position="1"/>
        <end position="33"/>
    </location>
</feature>
<protein>
    <submittedName>
        <fullName evidence="2">Uncharacterized protein</fullName>
    </submittedName>
</protein>
<organism evidence="2 3">
    <name type="scientific">Phyllosticta citricarpa</name>
    <dbReference type="NCBI Taxonomy" id="55181"/>
    <lineage>
        <taxon>Eukaryota</taxon>
        <taxon>Fungi</taxon>
        <taxon>Dikarya</taxon>
        <taxon>Ascomycota</taxon>
        <taxon>Pezizomycotina</taxon>
        <taxon>Dothideomycetes</taxon>
        <taxon>Dothideomycetes incertae sedis</taxon>
        <taxon>Botryosphaeriales</taxon>
        <taxon>Phyllostictaceae</taxon>
        <taxon>Phyllosticta</taxon>
    </lineage>
</organism>